<dbReference type="RefSeq" id="WP_256531414.1">
    <property type="nucleotide sequence ID" value="NZ_CP101824.1"/>
</dbReference>
<evidence type="ECO:0000256" key="3">
    <source>
        <dbReference type="SAM" id="MobiDB-lite"/>
    </source>
</evidence>
<feature type="compositionally biased region" description="Basic and acidic residues" evidence="3">
    <location>
        <begin position="590"/>
        <end position="607"/>
    </location>
</feature>
<dbReference type="NCBIfam" id="TIGR00229">
    <property type="entry name" value="sensory_box"/>
    <property type="match status" value="1"/>
</dbReference>
<keyword evidence="2" id="KW-0804">Transcription</keyword>
<protein>
    <submittedName>
        <fullName evidence="5">Bacterio-opsin activator domain-containing protein</fullName>
    </submittedName>
</protein>
<dbReference type="SUPFAM" id="SSF55785">
    <property type="entry name" value="PYP-like sensor domain (PAS domain)"/>
    <property type="match status" value="2"/>
</dbReference>
<feature type="region of interest" description="Disordered" evidence="3">
    <location>
        <begin position="975"/>
        <end position="995"/>
    </location>
</feature>
<feature type="domain" description="PAS" evidence="4">
    <location>
        <begin position="119"/>
        <end position="185"/>
    </location>
</feature>
<keyword evidence="1" id="KW-0805">Transcription regulation</keyword>
<dbReference type="PANTHER" id="PTHR34236:SF1">
    <property type="entry name" value="DIMETHYL SULFOXIDE REDUCTASE TRANSCRIPTIONAL ACTIVATOR"/>
    <property type="match status" value="1"/>
</dbReference>
<feature type="region of interest" description="Disordered" evidence="3">
    <location>
        <begin position="511"/>
        <end position="530"/>
    </location>
</feature>
<dbReference type="EMBL" id="JBHSAQ010000003">
    <property type="protein sequence ID" value="MFC3958235.1"/>
    <property type="molecule type" value="Genomic_DNA"/>
</dbReference>
<accession>A0ABD5NN32</accession>
<sequence>MSEYQEPASETGIRVLLVGRSEALDRLGRILSPDVDVRSVTTPSEADEPVRQADCLISDESHVSALRDRTDLPILSLVTDSVDEMTAGATDVIQSDVARELATARVRNVVNASKTRASERGGVLLDSSEAVVAVTTPEGRIDRVGGAVDRALGYTPETLRDEPLDSIVPEGYRRTVSDHRRSVAESSLDATESFSARVRRRSGGTEHVQITVRNRLADPALNGLVWTVVPVTEPEQVDVPDATIEQFDDPVVTLDEERTVTAANDAATRRFGPRGDAPIGFEFWELVPGETLDTWYEGVSEVAARGSTGSFVVDGPTGDDIDVVTVYPDEKRVTLIAQRREGTLVDRYRFDLERTAALLDVVPGPAFLVHDGAVSTANRATIDYASVDSVVGRPLATVVGDRTAATIQERASASIRRVDPIEWHPTVGGEERTVALTVDTVHDRIAVAGRDVTDHRRVRDAAIALNQATDDPRFAETIQSTRRRTLTALVTALDVSVGIWYRRTDDRLSPVTSVGTPDGSVPTVAIDPGTIPSLAEDPADFGPVGRIPISSDTVIENAIALALSTDEVVVVGSSPTSLSSSGTESGPGRRGRDIDAATVPRDADGRWSGEPAPGPDSRLAVLTPILRTFVRIERTLVSCRADTRELQAALRSEERRRGRIASVFDRYDELVDVALTAPTRKRLEQRICGTVEALDEVATVAVLSGTEPVTVRARSGSIPQSIATVVDQRDDTGDSPEGTERVRGPLVDVVGHVLDSGEQVVERVDPHPGDRAEPDDETGTEGAVIVTPLDGRTLQEGVLLVYVDAVNDRDLYERLGQHVATVTALGIDAIESIRALHASESIELELTMDVSRTDALAMLASTLDTRVDLDAVVPAGNGLTCYVTVQEDVDVDPSGLVEAIGPIDRIERLQETDRGTRLELLVDEHPYVEAVASHGGVVTSVEVRDGDATVGVDLPSDRDVRALVETVRSTIPTTALATRRPASRADEPDPSVSSVLDSLTDRQRQILRTAHAAGYFEWPRERTGEEIADRLDISQPTFTRHFRAAERRIFDLLFESDGS</sequence>
<dbReference type="SMART" id="SM00091">
    <property type="entry name" value="PAS"/>
    <property type="match status" value="3"/>
</dbReference>
<evidence type="ECO:0000313" key="6">
    <source>
        <dbReference type="Proteomes" id="UP001595846"/>
    </source>
</evidence>
<evidence type="ECO:0000256" key="2">
    <source>
        <dbReference type="ARBA" id="ARBA00023163"/>
    </source>
</evidence>
<feature type="domain" description="PAS" evidence="4">
    <location>
        <begin position="353"/>
        <end position="416"/>
    </location>
</feature>
<proteinExistence type="predicted"/>
<dbReference type="Gene3D" id="3.30.450.20">
    <property type="entry name" value="PAS domain"/>
    <property type="match status" value="3"/>
</dbReference>
<reference evidence="5 6" key="1">
    <citation type="journal article" date="2019" name="Int. J. Syst. Evol. Microbiol.">
        <title>The Global Catalogue of Microorganisms (GCM) 10K type strain sequencing project: providing services to taxonomists for standard genome sequencing and annotation.</title>
        <authorList>
            <consortium name="The Broad Institute Genomics Platform"/>
            <consortium name="The Broad Institute Genome Sequencing Center for Infectious Disease"/>
            <person name="Wu L."/>
            <person name="Ma J."/>
        </authorList>
    </citation>
    <scope>NUCLEOTIDE SEQUENCE [LARGE SCALE GENOMIC DNA]</scope>
    <source>
        <strain evidence="5 6">IBRC-M 10256</strain>
    </source>
</reference>
<dbReference type="PANTHER" id="PTHR34236">
    <property type="entry name" value="DIMETHYL SULFOXIDE REDUCTASE TRANSCRIPTIONAL ACTIVATOR"/>
    <property type="match status" value="1"/>
</dbReference>
<evidence type="ECO:0000256" key="1">
    <source>
        <dbReference type="ARBA" id="ARBA00023015"/>
    </source>
</evidence>
<organism evidence="5 6">
    <name type="scientific">Halovivax cerinus</name>
    <dbReference type="NCBI Taxonomy" id="1487865"/>
    <lineage>
        <taxon>Archaea</taxon>
        <taxon>Methanobacteriati</taxon>
        <taxon>Methanobacteriota</taxon>
        <taxon>Stenosarchaea group</taxon>
        <taxon>Halobacteria</taxon>
        <taxon>Halobacteriales</taxon>
        <taxon>Natrialbaceae</taxon>
        <taxon>Halovivax</taxon>
    </lineage>
</organism>
<dbReference type="Pfam" id="PF04967">
    <property type="entry name" value="HTH_10"/>
    <property type="match status" value="1"/>
</dbReference>
<keyword evidence="6" id="KW-1185">Reference proteome</keyword>
<gene>
    <name evidence="5" type="ORF">ACFOUR_07610</name>
</gene>
<dbReference type="Proteomes" id="UP001595846">
    <property type="component" value="Unassembled WGS sequence"/>
</dbReference>
<feature type="region of interest" description="Disordered" evidence="3">
    <location>
        <begin position="572"/>
        <end position="615"/>
    </location>
</feature>
<dbReference type="GeneID" id="73904152"/>
<dbReference type="InterPro" id="IPR013656">
    <property type="entry name" value="PAS_4"/>
</dbReference>
<dbReference type="Pfam" id="PF08448">
    <property type="entry name" value="PAS_4"/>
    <property type="match status" value="2"/>
</dbReference>
<evidence type="ECO:0000313" key="5">
    <source>
        <dbReference type="EMBL" id="MFC3958235.1"/>
    </source>
</evidence>
<dbReference type="AlphaFoldDB" id="A0ABD5NN32"/>
<feature type="domain" description="PAS" evidence="4">
    <location>
        <begin position="238"/>
        <end position="304"/>
    </location>
</feature>
<dbReference type="Gene3D" id="1.10.10.10">
    <property type="entry name" value="Winged helix-like DNA-binding domain superfamily/Winged helix DNA-binding domain"/>
    <property type="match status" value="1"/>
</dbReference>
<dbReference type="InterPro" id="IPR000014">
    <property type="entry name" value="PAS"/>
</dbReference>
<name>A0ABD5NN32_9EURY</name>
<feature type="compositionally biased region" description="Low complexity" evidence="3">
    <location>
        <begin position="572"/>
        <end position="586"/>
    </location>
</feature>
<dbReference type="InterPro" id="IPR036388">
    <property type="entry name" value="WH-like_DNA-bd_sf"/>
</dbReference>
<dbReference type="InterPro" id="IPR007050">
    <property type="entry name" value="HTH_bacterioopsin"/>
</dbReference>
<evidence type="ECO:0000259" key="4">
    <source>
        <dbReference type="SMART" id="SM00091"/>
    </source>
</evidence>
<comment type="caution">
    <text evidence="5">The sequence shown here is derived from an EMBL/GenBank/DDBJ whole genome shotgun (WGS) entry which is preliminary data.</text>
</comment>
<dbReference type="InterPro" id="IPR035965">
    <property type="entry name" value="PAS-like_dom_sf"/>
</dbReference>
<dbReference type="Pfam" id="PF15915">
    <property type="entry name" value="BAT"/>
    <property type="match status" value="1"/>
</dbReference>
<dbReference type="InterPro" id="IPR031803">
    <property type="entry name" value="BAT_GAF/HTH-assoc"/>
</dbReference>